<dbReference type="InterPro" id="IPR035587">
    <property type="entry name" value="DUS-like_FMN-bd"/>
</dbReference>
<dbReference type="Gene3D" id="3.20.20.70">
    <property type="entry name" value="Aldolase class I"/>
    <property type="match status" value="1"/>
</dbReference>
<dbReference type="Pfam" id="PF01207">
    <property type="entry name" value="Dus"/>
    <property type="match status" value="1"/>
</dbReference>
<organism evidence="2 3">
    <name type="scientific">Halorientalis brevis</name>
    <dbReference type="NCBI Taxonomy" id="1126241"/>
    <lineage>
        <taxon>Archaea</taxon>
        <taxon>Methanobacteriati</taxon>
        <taxon>Methanobacteriota</taxon>
        <taxon>Stenosarchaea group</taxon>
        <taxon>Halobacteria</taxon>
        <taxon>Halobacteriales</taxon>
        <taxon>Haloarculaceae</taxon>
        <taxon>Halorientalis</taxon>
    </lineage>
</organism>
<dbReference type="PANTHER" id="PTHR11082:SF36">
    <property type="entry name" value="DUS-LIKE FMN-BINDING DOMAIN-CONTAINING PROTEIN"/>
    <property type="match status" value="1"/>
</dbReference>
<keyword evidence="3" id="KW-1185">Reference proteome</keyword>
<accession>A0ABD6CF64</accession>
<dbReference type="InterPro" id="IPR013785">
    <property type="entry name" value="Aldolase_TIM"/>
</dbReference>
<reference evidence="2 3" key="1">
    <citation type="journal article" date="2019" name="Int. J. Syst. Evol. Microbiol.">
        <title>The Global Catalogue of Microorganisms (GCM) 10K type strain sequencing project: providing services to taxonomists for standard genome sequencing and annotation.</title>
        <authorList>
            <consortium name="The Broad Institute Genomics Platform"/>
            <consortium name="The Broad Institute Genome Sequencing Center for Infectious Disease"/>
            <person name="Wu L."/>
            <person name="Ma J."/>
        </authorList>
    </citation>
    <scope>NUCLEOTIDE SEQUENCE [LARGE SCALE GENOMIC DNA]</scope>
    <source>
        <strain evidence="2 3">CGMCC 1.12125</strain>
    </source>
</reference>
<sequence length="251" mass="26782">MTLDVQPRVVLASLSGESDAEWARAGADYAGAAILGGIALDEPTRAAARELVARDREEFLPDDPVAFIDRQLATVADADLQPGFNVRTTALDPLREAAQVCRERGAILEVNAHCRQDEMCAAGAGESLLRDADRLCEQVRTAADTGATVSVKVRTEVDGVDLPETARRLDAAGADVLHVDAMDSEAVVADVVAATDCFVVANNEVRDRESVREYLEHGADAVSVGRPSDDPAVLRRVRNATTEWFAAEGEA</sequence>
<protein>
    <submittedName>
        <fullName evidence="2">tRNA-dihydrouridine synthase</fullName>
    </submittedName>
</protein>
<evidence type="ECO:0000259" key="1">
    <source>
        <dbReference type="Pfam" id="PF01207"/>
    </source>
</evidence>
<dbReference type="PANTHER" id="PTHR11082">
    <property type="entry name" value="TRNA-DIHYDROURIDINE SYNTHASE"/>
    <property type="match status" value="1"/>
</dbReference>
<name>A0ABD6CF64_9EURY</name>
<evidence type="ECO:0000313" key="3">
    <source>
        <dbReference type="Proteomes" id="UP001597119"/>
    </source>
</evidence>
<dbReference type="SUPFAM" id="SSF51395">
    <property type="entry name" value="FMN-linked oxidoreductases"/>
    <property type="match status" value="1"/>
</dbReference>
<dbReference type="RefSeq" id="WP_247378600.1">
    <property type="nucleotide sequence ID" value="NZ_JALLGV010000005.1"/>
</dbReference>
<dbReference type="EMBL" id="JBHUDJ010000014">
    <property type="protein sequence ID" value="MFD1588947.1"/>
    <property type="molecule type" value="Genomic_DNA"/>
</dbReference>
<feature type="domain" description="DUS-like FMN-binding" evidence="1">
    <location>
        <begin position="93"/>
        <end position="240"/>
    </location>
</feature>
<comment type="caution">
    <text evidence="2">The sequence shown here is derived from an EMBL/GenBank/DDBJ whole genome shotgun (WGS) entry which is preliminary data.</text>
</comment>
<evidence type="ECO:0000313" key="2">
    <source>
        <dbReference type="EMBL" id="MFD1588947.1"/>
    </source>
</evidence>
<gene>
    <name evidence="2" type="ORF">ACFR9U_18365</name>
</gene>
<dbReference type="AlphaFoldDB" id="A0ABD6CF64"/>
<proteinExistence type="predicted"/>
<dbReference type="Proteomes" id="UP001597119">
    <property type="component" value="Unassembled WGS sequence"/>
</dbReference>